<evidence type="ECO:0000313" key="3">
    <source>
        <dbReference type="Proteomes" id="UP000558475"/>
    </source>
</evidence>
<protein>
    <submittedName>
        <fullName evidence="2">Uncharacterized protein</fullName>
    </submittedName>
</protein>
<feature type="compositionally biased region" description="Polar residues" evidence="1">
    <location>
        <begin position="23"/>
        <end position="41"/>
    </location>
</feature>
<dbReference type="EMBL" id="JAAXZB010000005">
    <property type="protein sequence ID" value="NKW11257.1"/>
    <property type="molecule type" value="Genomic_DNA"/>
</dbReference>
<evidence type="ECO:0000256" key="1">
    <source>
        <dbReference type="SAM" id="MobiDB-lite"/>
    </source>
</evidence>
<dbReference type="AlphaFoldDB" id="A0A7X6FSQ9"/>
<comment type="caution">
    <text evidence="2">The sequence shown here is derived from an EMBL/GenBank/DDBJ whole genome shotgun (WGS) entry which is preliminary data.</text>
</comment>
<evidence type="ECO:0000313" key="2">
    <source>
        <dbReference type="EMBL" id="NKW11257.1"/>
    </source>
</evidence>
<reference evidence="2 3" key="1">
    <citation type="submission" date="2020-04" db="EMBL/GenBank/DDBJ databases">
        <title>Whole genome sequencing of clinical and environmental type strains of Ochrobactrum.</title>
        <authorList>
            <person name="Dharne M."/>
        </authorList>
    </citation>
    <scope>NUCLEOTIDE SEQUENCE [LARGE SCALE GENOMIC DNA]</scope>
    <source>
        <strain evidence="2 3">DSM 13340</strain>
    </source>
</reference>
<sequence length="95" mass="10462">MRSKLDTGIQKLDAQEKKLAANNEKSFLTKPSSQQNDQQSLDARHEKSSKTAKQDDLSASKVSPQHDREVGKSKNGSWKSAQNIGCSIFEVIADS</sequence>
<gene>
    <name evidence="2" type="ORF">HGG76_27025</name>
</gene>
<accession>A0A7X6FSQ9</accession>
<feature type="compositionally biased region" description="Basic and acidic residues" evidence="1">
    <location>
        <begin position="42"/>
        <end position="72"/>
    </location>
</feature>
<dbReference type="Proteomes" id="UP000558475">
    <property type="component" value="Unassembled WGS sequence"/>
</dbReference>
<name>A0A7X6FSQ9_9HYPH</name>
<organism evidence="2 3">
    <name type="scientific">Brucella tritici</name>
    <dbReference type="NCBI Taxonomy" id="94626"/>
    <lineage>
        <taxon>Bacteria</taxon>
        <taxon>Pseudomonadati</taxon>
        <taxon>Pseudomonadota</taxon>
        <taxon>Alphaproteobacteria</taxon>
        <taxon>Hyphomicrobiales</taxon>
        <taxon>Brucellaceae</taxon>
        <taxon>Brucella/Ochrobactrum group</taxon>
        <taxon>Brucella</taxon>
    </lineage>
</organism>
<proteinExistence type="predicted"/>
<feature type="region of interest" description="Disordered" evidence="1">
    <location>
        <begin position="1"/>
        <end position="80"/>
    </location>
</feature>